<dbReference type="RefSeq" id="WP_127692683.1">
    <property type="nucleotide sequence ID" value="NZ_SACQ01000001.1"/>
</dbReference>
<feature type="transmembrane region" description="Helical" evidence="6">
    <location>
        <begin position="363"/>
        <end position="383"/>
    </location>
</feature>
<dbReference type="GO" id="GO:0030420">
    <property type="term" value="P:establishment of competence for transformation"/>
    <property type="evidence" value="ECO:0007669"/>
    <property type="project" value="InterPro"/>
</dbReference>
<feature type="transmembrane region" description="Helical" evidence="6">
    <location>
        <begin position="287"/>
        <end position="303"/>
    </location>
</feature>
<dbReference type="Proteomes" id="UP000282818">
    <property type="component" value="Unassembled WGS sequence"/>
</dbReference>
<dbReference type="CDD" id="cd07731">
    <property type="entry name" value="ComA-like_MBL-fold"/>
    <property type="match status" value="1"/>
</dbReference>
<dbReference type="EMBL" id="SACQ01000001">
    <property type="protein sequence ID" value="RVU32514.1"/>
    <property type="molecule type" value="Genomic_DNA"/>
</dbReference>
<evidence type="ECO:0000256" key="1">
    <source>
        <dbReference type="ARBA" id="ARBA00004651"/>
    </source>
</evidence>
<dbReference type="InterPro" id="IPR035681">
    <property type="entry name" value="ComA-like_MBL"/>
</dbReference>
<evidence type="ECO:0000256" key="2">
    <source>
        <dbReference type="ARBA" id="ARBA00022475"/>
    </source>
</evidence>
<feature type="transmembrane region" description="Helical" evidence="6">
    <location>
        <begin position="457"/>
        <end position="484"/>
    </location>
</feature>
<dbReference type="InterPro" id="IPR004477">
    <property type="entry name" value="ComEC_N"/>
</dbReference>
<reference evidence="8 9" key="1">
    <citation type="submission" date="2019-01" db="EMBL/GenBank/DDBJ databases">
        <authorList>
            <person name="Chen W.-M."/>
        </authorList>
    </citation>
    <scope>NUCLEOTIDE SEQUENCE [LARGE SCALE GENOMIC DNA]</scope>
    <source>
        <strain evidence="8 9">HPM-16</strain>
    </source>
</reference>
<dbReference type="AlphaFoldDB" id="A0A437QDB5"/>
<dbReference type="Pfam" id="PF00753">
    <property type="entry name" value="Lactamase_B"/>
    <property type="match status" value="1"/>
</dbReference>
<protein>
    <submittedName>
        <fullName evidence="8">DNA internalization-related competence protein ComEC/Rec2</fullName>
    </submittedName>
</protein>
<evidence type="ECO:0000256" key="4">
    <source>
        <dbReference type="ARBA" id="ARBA00022989"/>
    </source>
</evidence>
<keyword evidence="5 6" id="KW-0472">Membrane</keyword>
<dbReference type="InterPro" id="IPR004797">
    <property type="entry name" value="Competence_ComEC/Rec2"/>
</dbReference>
<evidence type="ECO:0000313" key="9">
    <source>
        <dbReference type="Proteomes" id="UP000282818"/>
    </source>
</evidence>
<proteinExistence type="predicted"/>
<comment type="caution">
    <text evidence="8">The sequence shown here is derived from an EMBL/GenBank/DDBJ whole genome shotgun (WGS) entry which is preliminary data.</text>
</comment>
<feature type="transmembrane region" description="Helical" evidence="6">
    <location>
        <begin position="389"/>
        <end position="411"/>
    </location>
</feature>
<dbReference type="SUPFAM" id="SSF56281">
    <property type="entry name" value="Metallo-hydrolase/oxidoreductase"/>
    <property type="match status" value="1"/>
</dbReference>
<evidence type="ECO:0000259" key="7">
    <source>
        <dbReference type="SMART" id="SM00849"/>
    </source>
</evidence>
<feature type="domain" description="Metallo-beta-lactamase" evidence="7">
    <location>
        <begin position="504"/>
        <end position="686"/>
    </location>
</feature>
<feature type="transmembrane region" description="Helical" evidence="6">
    <location>
        <begin position="36"/>
        <end position="54"/>
    </location>
</feature>
<dbReference type="Gene3D" id="3.60.15.10">
    <property type="entry name" value="Ribonuclease Z/Hydroxyacylglutathione hydrolase-like"/>
    <property type="match status" value="1"/>
</dbReference>
<evidence type="ECO:0000256" key="6">
    <source>
        <dbReference type="SAM" id="Phobius"/>
    </source>
</evidence>
<dbReference type="InterPro" id="IPR001279">
    <property type="entry name" value="Metallo-B-lactamas"/>
</dbReference>
<feature type="transmembrane region" description="Helical" evidence="6">
    <location>
        <begin position="223"/>
        <end position="242"/>
    </location>
</feature>
<organism evidence="8 9">
    <name type="scientific">Neptunomonas marina</name>
    <dbReference type="NCBI Taxonomy" id="1815562"/>
    <lineage>
        <taxon>Bacteria</taxon>
        <taxon>Pseudomonadati</taxon>
        <taxon>Pseudomonadota</taxon>
        <taxon>Gammaproteobacteria</taxon>
        <taxon>Oceanospirillales</taxon>
        <taxon>Oceanospirillaceae</taxon>
        <taxon>Neptunomonas</taxon>
    </lineage>
</organism>
<accession>A0A437QDB5</accession>
<name>A0A437QDB5_9GAMM</name>
<evidence type="ECO:0000313" key="8">
    <source>
        <dbReference type="EMBL" id="RVU32514.1"/>
    </source>
</evidence>
<feature type="transmembrane region" description="Helical" evidence="6">
    <location>
        <begin position="323"/>
        <end position="343"/>
    </location>
</feature>
<dbReference type="InterPro" id="IPR052159">
    <property type="entry name" value="Competence_DNA_uptake"/>
</dbReference>
<evidence type="ECO:0000256" key="5">
    <source>
        <dbReference type="ARBA" id="ARBA00023136"/>
    </source>
</evidence>
<keyword evidence="9" id="KW-1185">Reference proteome</keyword>
<dbReference type="InterPro" id="IPR025405">
    <property type="entry name" value="DUF4131"/>
</dbReference>
<dbReference type="PANTHER" id="PTHR30619:SF1">
    <property type="entry name" value="RECOMBINATION PROTEIN 2"/>
    <property type="match status" value="1"/>
</dbReference>
<comment type="subcellular location">
    <subcellularLocation>
        <location evidence="1">Cell membrane</location>
        <topology evidence="1">Multi-pass membrane protein</topology>
    </subcellularLocation>
</comment>
<keyword evidence="4 6" id="KW-1133">Transmembrane helix</keyword>
<gene>
    <name evidence="8" type="ORF">EOE65_02360</name>
</gene>
<dbReference type="Pfam" id="PF13567">
    <property type="entry name" value="DUF4131"/>
    <property type="match status" value="1"/>
</dbReference>
<evidence type="ECO:0000256" key="3">
    <source>
        <dbReference type="ARBA" id="ARBA00022692"/>
    </source>
</evidence>
<keyword evidence="2" id="KW-1003">Cell membrane</keyword>
<dbReference type="NCBIfam" id="TIGR00361">
    <property type="entry name" value="ComEC_Rec2"/>
    <property type="match status" value="1"/>
</dbReference>
<dbReference type="NCBIfam" id="TIGR00360">
    <property type="entry name" value="ComEC_N-term"/>
    <property type="match status" value="1"/>
</dbReference>
<keyword evidence="3 6" id="KW-0812">Transmembrane</keyword>
<feature type="transmembrane region" description="Helical" evidence="6">
    <location>
        <begin position="262"/>
        <end position="280"/>
    </location>
</feature>
<dbReference type="Pfam" id="PF03772">
    <property type="entry name" value="Competence"/>
    <property type="match status" value="1"/>
</dbReference>
<dbReference type="GO" id="GO:0005886">
    <property type="term" value="C:plasma membrane"/>
    <property type="evidence" value="ECO:0007669"/>
    <property type="project" value="UniProtKB-SubCell"/>
</dbReference>
<dbReference type="SMART" id="SM00849">
    <property type="entry name" value="Lactamase_B"/>
    <property type="match status" value="1"/>
</dbReference>
<dbReference type="InterPro" id="IPR036866">
    <property type="entry name" value="RibonucZ/Hydroxyglut_hydro"/>
</dbReference>
<sequence length="744" mass="81810">MIAYIVGIFLVGLMPTLVPTATLLLLLPASYLIWNYYPKLLPLLLGIAVAVWFGNTQLDSRITELEAGKHHVMGKVSSPVVNKAGVVRFNLEVLRSHSTPSLASRKLMLSWYQPDRSITQNDIIAGEVSIKPPHGFANPGGFDFERWALVNGIDGVGYLRNVDSVIEQQAAPLVWIRQAITGLLQQRYGEASQVSATVIALLIGDKQYFNEATWQVMRATGTVHLVVVSGLHIGICVAVGWWLGRAVQSLLIVLGVRRFYKLPAVTALLVSGLYVALAGFSIPTIRAWAMAAVFLGGWLLSWGSTLWRRFWASMAVVLSIQPLAFWEAGFWLSFSAVAILIYLSEQRYESRSRWLAMAWRSQVAIFLVITPFLLHLFGALTLLSPIVNLAAIPFMMLLLPALFLSTFLALIADFPSPLDFVASGLGLFWQALHWAAIQGEKLQFEGIYLSKFDVALALFGSALLLLPLASQTRFIGVIFWFLALQPSKPAPVERFTAKVFDVGQGTSVLITTSDHALLYDTGRSYKSGSSAFLRAVLPGLQAGGTQSLDKLVISHADNDHAGGAQHVLDSISVAKIESGMPGDIGVAAVSCHHVQPWQWNGVQFRYLVSSASLDNNNDRSCILEVRSDTCSLLLTGDAGQAVERSLINELYPSDWLLLGHHGSKTSTSNALLDQLKPVAAIVSAGYMNPYHHPHPSVMQRVTQREIQVWRTDHHGMITLRDNGVDGCLASSWRESWPRYWSISF</sequence>
<dbReference type="PANTHER" id="PTHR30619">
    <property type="entry name" value="DNA INTERNALIZATION/COMPETENCE PROTEIN COMEC/REC2"/>
    <property type="match status" value="1"/>
</dbReference>